<evidence type="ECO:0000256" key="3">
    <source>
        <dbReference type="ARBA" id="ARBA00022679"/>
    </source>
</evidence>
<evidence type="ECO:0000256" key="4">
    <source>
        <dbReference type="ARBA" id="ARBA00022741"/>
    </source>
</evidence>
<dbReference type="Gene3D" id="3.30.200.20">
    <property type="entry name" value="Phosphorylase Kinase, domain 1"/>
    <property type="match status" value="1"/>
</dbReference>
<dbReference type="EMBL" id="VIWX01000006">
    <property type="protein sequence ID" value="TWF93050.1"/>
    <property type="molecule type" value="Genomic_DNA"/>
</dbReference>
<dbReference type="PROSITE" id="PS50011">
    <property type="entry name" value="PROTEIN_KINASE_DOM"/>
    <property type="match status" value="1"/>
</dbReference>
<dbReference type="CDD" id="cd14014">
    <property type="entry name" value="STKc_PknB_like"/>
    <property type="match status" value="1"/>
</dbReference>
<evidence type="ECO:0000256" key="5">
    <source>
        <dbReference type="ARBA" id="ARBA00022777"/>
    </source>
</evidence>
<dbReference type="EC" id="2.7.11.1" evidence="1"/>
<name>A0A561U137_9PSEU</name>
<dbReference type="Pfam" id="PF00069">
    <property type="entry name" value="Pkinase"/>
    <property type="match status" value="1"/>
</dbReference>
<gene>
    <name evidence="8" type="ORF">FHU35_16333</name>
</gene>
<keyword evidence="3" id="KW-0808">Transferase</keyword>
<sequence>MTTAGGGTAAAATAVATAVTADAAVLIESLTSSFRSGEPERGWGPPGAPLAAGDTLAPGYLVVDHLRRGSRLDVYDVWSEQRSCRCIAKTIRPERATDERAIAWLRNEGVLLTQLTHPHLLRGYEIVRSAEPERPVLITETLPGHTLSYLIAEMGRLRPLDSAVLGIQLCSALRYLHGHGWAHLDVKPSNVVEIGGRAVLLDLSLVCRIGEKSSAGTFDYLAPEQADGERMSPAADVWGLGVTLYEALSGTTPWASACHRERTAGGGRHYPQRTERAAPLRTHRRLPAALSRAVDECLTPAPESRPTIAELSAELVAWSGMDPQSIGT</sequence>
<dbReference type="SMART" id="SM00220">
    <property type="entry name" value="S_TKc"/>
    <property type="match status" value="1"/>
</dbReference>
<dbReference type="PANTHER" id="PTHR43289">
    <property type="entry name" value="MITOGEN-ACTIVATED PROTEIN KINASE KINASE KINASE 20-RELATED"/>
    <property type="match status" value="1"/>
</dbReference>
<evidence type="ECO:0000313" key="9">
    <source>
        <dbReference type="Proteomes" id="UP000316184"/>
    </source>
</evidence>
<proteinExistence type="predicted"/>
<accession>A0A561U137</accession>
<organism evidence="8 9">
    <name type="scientific">Saccharopolyspora dendranthemae</name>
    <dbReference type="NCBI Taxonomy" id="1181886"/>
    <lineage>
        <taxon>Bacteria</taxon>
        <taxon>Bacillati</taxon>
        <taxon>Actinomycetota</taxon>
        <taxon>Actinomycetes</taxon>
        <taxon>Pseudonocardiales</taxon>
        <taxon>Pseudonocardiaceae</taxon>
        <taxon>Saccharopolyspora</taxon>
    </lineage>
</organism>
<keyword evidence="6" id="KW-0067">ATP-binding</keyword>
<keyword evidence="2 8" id="KW-0723">Serine/threonine-protein kinase</keyword>
<feature type="domain" description="Protein kinase" evidence="7">
    <location>
        <begin position="60"/>
        <end position="319"/>
    </location>
</feature>
<dbReference type="Gene3D" id="1.10.510.10">
    <property type="entry name" value="Transferase(Phosphotransferase) domain 1"/>
    <property type="match status" value="1"/>
</dbReference>
<evidence type="ECO:0000313" key="8">
    <source>
        <dbReference type="EMBL" id="TWF93050.1"/>
    </source>
</evidence>
<dbReference type="PANTHER" id="PTHR43289:SF6">
    <property type="entry name" value="SERINE_THREONINE-PROTEIN KINASE NEKL-3"/>
    <property type="match status" value="1"/>
</dbReference>
<keyword evidence="9" id="KW-1185">Reference proteome</keyword>
<evidence type="ECO:0000259" key="7">
    <source>
        <dbReference type="PROSITE" id="PS50011"/>
    </source>
</evidence>
<keyword evidence="4" id="KW-0547">Nucleotide-binding</keyword>
<dbReference type="AlphaFoldDB" id="A0A561U137"/>
<evidence type="ECO:0000256" key="2">
    <source>
        <dbReference type="ARBA" id="ARBA00022527"/>
    </source>
</evidence>
<evidence type="ECO:0000256" key="6">
    <source>
        <dbReference type="ARBA" id="ARBA00022840"/>
    </source>
</evidence>
<comment type="caution">
    <text evidence="8">The sequence shown here is derived from an EMBL/GenBank/DDBJ whole genome shotgun (WGS) entry which is preliminary data.</text>
</comment>
<keyword evidence="5 8" id="KW-0418">Kinase</keyword>
<reference evidence="8 9" key="1">
    <citation type="submission" date="2019-06" db="EMBL/GenBank/DDBJ databases">
        <title>Sequencing the genomes of 1000 actinobacteria strains.</title>
        <authorList>
            <person name="Klenk H.-P."/>
        </authorList>
    </citation>
    <scope>NUCLEOTIDE SEQUENCE [LARGE SCALE GENOMIC DNA]</scope>
    <source>
        <strain evidence="8 9">DSM 46699</strain>
    </source>
</reference>
<protein>
    <recommendedName>
        <fullName evidence="1">non-specific serine/threonine protein kinase</fullName>
        <ecNumber evidence="1">2.7.11.1</ecNumber>
    </recommendedName>
</protein>
<dbReference type="InterPro" id="IPR000719">
    <property type="entry name" value="Prot_kinase_dom"/>
</dbReference>
<dbReference type="GO" id="GO:0004674">
    <property type="term" value="F:protein serine/threonine kinase activity"/>
    <property type="evidence" value="ECO:0007669"/>
    <property type="project" value="UniProtKB-KW"/>
</dbReference>
<dbReference type="RefSeq" id="WP_246110582.1">
    <property type="nucleotide sequence ID" value="NZ_VIWX01000006.1"/>
</dbReference>
<evidence type="ECO:0000256" key="1">
    <source>
        <dbReference type="ARBA" id="ARBA00012513"/>
    </source>
</evidence>
<dbReference type="Proteomes" id="UP000316184">
    <property type="component" value="Unassembled WGS sequence"/>
</dbReference>
<dbReference type="InterPro" id="IPR011009">
    <property type="entry name" value="Kinase-like_dom_sf"/>
</dbReference>
<dbReference type="SUPFAM" id="SSF56112">
    <property type="entry name" value="Protein kinase-like (PK-like)"/>
    <property type="match status" value="1"/>
</dbReference>
<dbReference type="GO" id="GO:0005524">
    <property type="term" value="F:ATP binding"/>
    <property type="evidence" value="ECO:0007669"/>
    <property type="project" value="UniProtKB-KW"/>
</dbReference>